<organism evidence="2 3">
    <name type="scientific">Kwoniella europaea PYCC6329</name>
    <dbReference type="NCBI Taxonomy" id="1423913"/>
    <lineage>
        <taxon>Eukaryota</taxon>
        <taxon>Fungi</taxon>
        <taxon>Dikarya</taxon>
        <taxon>Basidiomycota</taxon>
        <taxon>Agaricomycotina</taxon>
        <taxon>Tremellomycetes</taxon>
        <taxon>Tremellales</taxon>
        <taxon>Cryptococcaceae</taxon>
        <taxon>Kwoniella</taxon>
    </lineage>
</organism>
<dbReference type="RefSeq" id="XP_066086002.1">
    <property type="nucleotide sequence ID" value="XM_066229905.1"/>
</dbReference>
<name>A0AAX4KR51_9TREE</name>
<proteinExistence type="predicted"/>
<reference evidence="2 3" key="1">
    <citation type="submission" date="2024-01" db="EMBL/GenBank/DDBJ databases">
        <title>Comparative genomics of Cryptococcus and Kwoniella reveals pathogenesis evolution and contrasting modes of karyotype evolution via chromosome fusion or intercentromeric recombination.</title>
        <authorList>
            <person name="Coelho M.A."/>
            <person name="David-Palma M."/>
            <person name="Shea T."/>
            <person name="Bowers K."/>
            <person name="McGinley-Smith S."/>
            <person name="Mohammad A.W."/>
            <person name="Gnirke A."/>
            <person name="Yurkov A.M."/>
            <person name="Nowrousian M."/>
            <person name="Sun S."/>
            <person name="Cuomo C.A."/>
            <person name="Heitman J."/>
        </authorList>
    </citation>
    <scope>NUCLEOTIDE SEQUENCE [LARGE SCALE GENOMIC DNA]</scope>
    <source>
        <strain evidence="2 3">PYCC6329</strain>
    </source>
</reference>
<evidence type="ECO:0000256" key="1">
    <source>
        <dbReference type="SAM" id="MobiDB-lite"/>
    </source>
</evidence>
<sequence>MARYGARGTGRGTGSSPAARYVRSITRNFSQAGFDEFGSDTADPSDDTNVPSGISGASQSPQPKPPQRNDEEDKTMANNTTSGSERVRDVGEGTRSRTLSLERQVKSSEQDSASTTATIEASTPGRSMQPTVKDDLEDWEQV</sequence>
<feature type="region of interest" description="Disordered" evidence="1">
    <location>
        <begin position="32"/>
        <end position="142"/>
    </location>
</feature>
<dbReference type="Proteomes" id="UP001358614">
    <property type="component" value="Chromosome 1"/>
</dbReference>
<keyword evidence="3" id="KW-1185">Reference proteome</keyword>
<feature type="compositionally biased region" description="Low complexity" evidence="1">
    <location>
        <begin position="112"/>
        <end position="123"/>
    </location>
</feature>
<feature type="compositionally biased region" description="Basic and acidic residues" evidence="1">
    <location>
        <begin position="85"/>
        <end position="95"/>
    </location>
</feature>
<evidence type="ECO:0000313" key="3">
    <source>
        <dbReference type="Proteomes" id="UP001358614"/>
    </source>
</evidence>
<evidence type="ECO:0000313" key="2">
    <source>
        <dbReference type="EMBL" id="WWD08035.1"/>
    </source>
</evidence>
<dbReference type="EMBL" id="CP144089">
    <property type="protein sequence ID" value="WWD08035.1"/>
    <property type="molecule type" value="Genomic_DNA"/>
</dbReference>
<accession>A0AAX4KR51</accession>
<feature type="compositionally biased region" description="Polar residues" evidence="1">
    <location>
        <begin position="47"/>
        <end position="61"/>
    </location>
</feature>
<dbReference type="AlphaFoldDB" id="A0AAX4KR51"/>
<protein>
    <submittedName>
        <fullName evidence="2">Uncharacterized protein</fullName>
    </submittedName>
</protein>
<dbReference type="GeneID" id="91104946"/>
<gene>
    <name evidence="2" type="ORF">V865_006145</name>
</gene>
<dbReference type="KEGG" id="ker:91104946"/>